<keyword evidence="4" id="KW-1185">Reference proteome</keyword>
<dbReference type="EMBL" id="CAKLPZ010000002">
    <property type="protein sequence ID" value="CAH1000844.1"/>
    <property type="molecule type" value="Genomic_DNA"/>
</dbReference>
<keyword evidence="1" id="KW-0812">Transmembrane</keyword>
<feature type="transmembrane region" description="Helical" evidence="1">
    <location>
        <begin position="76"/>
        <end position="95"/>
    </location>
</feature>
<dbReference type="Pfam" id="PF04892">
    <property type="entry name" value="VanZ"/>
    <property type="match status" value="1"/>
</dbReference>
<dbReference type="InterPro" id="IPR006976">
    <property type="entry name" value="VanZ-like"/>
</dbReference>
<evidence type="ECO:0000313" key="4">
    <source>
        <dbReference type="Proteomes" id="UP000837803"/>
    </source>
</evidence>
<evidence type="ECO:0000313" key="3">
    <source>
        <dbReference type="EMBL" id="CAH1000844.1"/>
    </source>
</evidence>
<keyword evidence="1" id="KW-0472">Membrane</keyword>
<keyword evidence="1" id="KW-1133">Transmembrane helix</keyword>
<name>A0ABN8F947_9BACT</name>
<evidence type="ECO:0000256" key="1">
    <source>
        <dbReference type="SAM" id="Phobius"/>
    </source>
</evidence>
<gene>
    <name evidence="3" type="ORF">LEM8419_01913</name>
</gene>
<feature type="transmembrane region" description="Helical" evidence="1">
    <location>
        <begin position="16"/>
        <end position="34"/>
    </location>
</feature>
<comment type="caution">
    <text evidence="3">The sequence shown here is derived from an EMBL/GenBank/DDBJ whole genome shotgun (WGS) entry which is preliminary data.</text>
</comment>
<feature type="domain" description="VanZ-like" evidence="2">
    <location>
        <begin position="100"/>
        <end position="174"/>
    </location>
</feature>
<evidence type="ECO:0000259" key="2">
    <source>
        <dbReference type="Pfam" id="PF04892"/>
    </source>
</evidence>
<feature type="transmembrane region" description="Helical" evidence="1">
    <location>
        <begin position="128"/>
        <end position="148"/>
    </location>
</feature>
<dbReference type="RefSeq" id="WP_238750828.1">
    <property type="nucleotide sequence ID" value="NZ_CAKLPZ010000002.1"/>
</dbReference>
<sequence length="190" mass="20821">MSHATPPFVSIREKRLWGWTTAVVIAIFATLFIGRPLASQLREQNVQAIFFGSGLLLVTAAVLAHGLTAKPGRVELSILLGIIAVYVMLIFRLGAPERSHLIEYSVLAIFLHKALLERSSQRKLPLQPALLASVLACFVGLLDEGLQLVVPNRVFDPQDIIFNGLAVLLAITASLVLGWARRRYGRSSTK</sequence>
<feature type="transmembrane region" description="Helical" evidence="1">
    <location>
        <begin position="46"/>
        <end position="64"/>
    </location>
</feature>
<dbReference type="Proteomes" id="UP000837803">
    <property type="component" value="Unassembled WGS sequence"/>
</dbReference>
<accession>A0ABN8F947</accession>
<feature type="transmembrane region" description="Helical" evidence="1">
    <location>
        <begin position="160"/>
        <end position="180"/>
    </location>
</feature>
<proteinExistence type="predicted"/>
<organism evidence="3 4">
    <name type="scientific">Neolewinella maritima</name>
    <dbReference type="NCBI Taxonomy" id="1383882"/>
    <lineage>
        <taxon>Bacteria</taxon>
        <taxon>Pseudomonadati</taxon>
        <taxon>Bacteroidota</taxon>
        <taxon>Saprospiria</taxon>
        <taxon>Saprospirales</taxon>
        <taxon>Lewinellaceae</taxon>
        <taxon>Neolewinella</taxon>
    </lineage>
</organism>
<dbReference type="NCBIfam" id="NF037970">
    <property type="entry name" value="vanZ_1"/>
    <property type="match status" value="1"/>
</dbReference>
<reference evidence="3" key="1">
    <citation type="submission" date="2021-12" db="EMBL/GenBank/DDBJ databases">
        <authorList>
            <person name="Rodrigo-Torres L."/>
            <person name="Arahal R. D."/>
            <person name="Lucena T."/>
        </authorList>
    </citation>
    <scope>NUCLEOTIDE SEQUENCE</scope>
    <source>
        <strain evidence="3">CECT 8419</strain>
    </source>
</reference>
<protein>
    <recommendedName>
        <fullName evidence="2">VanZ-like domain-containing protein</fullName>
    </recommendedName>
</protein>